<evidence type="ECO:0000256" key="1">
    <source>
        <dbReference type="SAM" id="MobiDB-lite"/>
    </source>
</evidence>
<dbReference type="AlphaFoldDB" id="A0A644ZK72"/>
<accession>A0A644ZK72</accession>
<proteinExistence type="predicted"/>
<organism evidence="2">
    <name type="scientific">bioreactor metagenome</name>
    <dbReference type="NCBI Taxonomy" id="1076179"/>
    <lineage>
        <taxon>unclassified sequences</taxon>
        <taxon>metagenomes</taxon>
        <taxon>ecological metagenomes</taxon>
    </lineage>
</organism>
<comment type="caution">
    <text evidence="2">The sequence shown here is derived from an EMBL/GenBank/DDBJ whole genome shotgun (WGS) entry which is preliminary data.</text>
</comment>
<feature type="region of interest" description="Disordered" evidence="1">
    <location>
        <begin position="135"/>
        <end position="154"/>
    </location>
</feature>
<evidence type="ECO:0000313" key="2">
    <source>
        <dbReference type="EMBL" id="MPM41285.1"/>
    </source>
</evidence>
<name>A0A644ZK72_9ZZZZ</name>
<gene>
    <name evidence="2" type="ORF">SDC9_87935</name>
</gene>
<dbReference type="EMBL" id="VSSQ01009314">
    <property type="protein sequence ID" value="MPM41285.1"/>
    <property type="molecule type" value="Genomic_DNA"/>
</dbReference>
<sequence>MVCQPGRQGIDGKDAPGDTARSLPFECWVCHGAFHSRTLNPAEKNIFHSGLKRTFHIALVEKHRRHARRGVRNFHFCNLKPLAQPVGAGGLDHSPPYADRPVLRGAADIAVLAAILVSPGVPAKQVIGRADAQLPQGLGPGGSHAGQSFHAVSE</sequence>
<reference evidence="2" key="1">
    <citation type="submission" date="2019-08" db="EMBL/GenBank/DDBJ databases">
        <authorList>
            <person name="Kucharzyk K."/>
            <person name="Murdoch R.W."/>
            <person name="Higgins S."/>
            <person name="Loffler F."/>
        </authorList>
    </citation>
    <scope>NUCLEOTIDE SEQUENCE</scope>
</reference>
<protein>
    <submittedName>
        <fullName evidence="2">Uncharacterized protein</fullName>
    </submittedName>
</protein>